<evidence type="ECO:0000313" key="2">
    <source>
        <dbReference type="EMBL" id="TYB80617.1"/>
    </source>
</evidence>
<keyword evidence="1" id="KW-0732">Signal</keyword>
<keyword evidence="3" id="KW-1185">Reference proteome</keyword>
<proteinExistence type="predicted"/>
<dbReference type="RefSeq" id="WP_148378811.1">
    <property type="nucleotide sequence ID" value="NZ_VSIY01000013.1"/>
</dbReference>
<protein>
    <recommendedName>
        <fullName evidence="4">Arginine transporter</fullName>
    </recommendedName>
</protein>
<accession>A0A5D0RG79</accession>
<gene>
    <name evidence="2" type="ORF">FVF75_13370</name>
</gene>
<sequence length="102" mass="11142">MKRTIAALALGMAMFSAAPAQAGGIIENACLGSDRPGRTRVLCNCIQQVADTVLSSSEQRRGAKFFKDPHETQVLRMSASRSDAAFWQKWQVFGATAEKYCQ</sequence>
<organism evidence="2 3">
    <name type="scientific">Maritimibacter fusiformis</name>
    <dbReference type="NCBI Taxonomy" id="2603819"/>
    <lineage>
        <taxon>Bacteria</taxon>
        <taxon>Pseudomonadati</taxon>
        <taxon>Pseudomonadota</taxon>
        <taxon>Alphaproteobacteria</taxon>
        <taxon>Rhodobacterales</taxon>
        <taxon>Roseobacteraceae</taxon>
        <taxon>Maritimibacter</taxon>
    </lineage>
</organism>
<name>A0A5D0RG79_9RHOB</name>
<evidence type="ECO:0008006" key="4">
    <source>
        <dbReference type="Google" id="ProtNLM"/>
    </source>
</evidence>
<dbReference type="AlphaFoldDB" id="A0A5D0RG79"/>
<evidence type="ECO:0000313" key="3">
    <source>
        <dbReference type="Proteomes" id="UP000322080"/>
    </source>
</evidence>
<reference evidence="2 3" key="1">
    <citation type="submission" date="2019-08" db="EMBL/GenBank/DDBJ databases">
        <title>Identification of a novel species of the genus Boseongicola.</title>
        <authorList>
            <person name="Zhang X.-Q."/>
        </authorList>
    </citation>
    <scope>NUCLEOTIDE SEQUENCE [LARGE SCALE GENOMIC DNA]</scope>
    <source>
        <strain evidence="2 3">HY14</strain>
    </source>
</reference>
<dbReference type="Proteomes" id="UP000322080">
    <property type="component" value="Unassembled WGS sequence"/>
</dbReference>
<dbReference type="EMBL" id="VSIY01000013">
    <property type="protein sequence ID" value="TYB80617.1"/>
    <property type="molecule type" value="Genomic_DNA"/>
</dbReference>
<evidence type="ECO:0000256" key="1">
    <source>
        <dbReference type="SAM" id="SignalP"/>
    </source>
</evidence>
<comment type="caution">
    <text evidence="2">The sequence shown here is derived from an EMBL/GenBank/DDBJ whole genome shotgun (WGS) entry which is preliminary data.</text>
</comment>
<feature type="chain" id="PRO_5022708256" description="Arginine transporter" evidence="1">
    <location>
        <begin position="23"/>
        <end position="102"/>
    </location>
</feature>
<feature type="signal peptide" evidence="1">
    <location>
        <begin position="1"/>
        <end position="22"/>
    </location>
</feature>